<organism evidence="2 3">
    <name type="scientific">Amblyomma americanum</name>
    <name type="common">Lone star tick</name>
    <dbReference type="NCBI Taxonomy" id="6943"/>
    <lineage>
        <taxon>Eukaryota</taxon>
        <taxon>Metazoa</taxon>
        <taxon>Ecdysozoa</taxon>
        <taxon>Arthropoda</taxon>
        <taxon>Chelicerata</taxon>
        <taxon>Arachnida</taxon>
        <taxon>Acari</taxon>
        <taxon>Parasitiformes</taxon>
        <taxon>Ixodida</taxon>
        <taxon>Ixodoidea</taxon>
        <taxon>Ixodidae</taxon>
        <taxon>Amblyomminae</taxon>
        <taxon>Amblyomma</taxon>
    </lineage>
</organism>
<keyword evidence="3" id="KW-1185">Reference proteome</keyword>
<feature type="region of interest" description="Disordered" evidence="1">
    <location>
        <begin position="276"/>
        <end position="309"/>
    </location>
</feature>
<feature type="compositionally biased region" description="Polar residues" evidence="1">
    <location>
        <begin position="29"/>
        <end position="40"/>
    </location>
</feature>
<dbReference type="Proteomes" id="UP001321473">
    <property type="component" value="Unassembled WGS sequence"/>
</dbReference>
<name>A0AAQ4EEJ1_AMBAM</name>
<protein>
    <submittedName>
        <fullName evidence="2">Uncharacterized protein</fullName>
    </submittedName>
</protein>
<reference evidence="2 3" key="1">
    <citation type="journal article" date="2023" name="Arcadia Sci">
        <title>De novo assembly of a long-read Amblyomma americanum tick genome.</title>
        <authorList>
            <person name="Chou S."/>
            <person name="Poskanzer K.E."/>
            <person name="Rollins M."/>
            <person name="Thuy-Boun P.S."/>
        </authorList>
    </citation>
    <scope>NUCLEOTIDE SEQUENCE [LARGE SCALE GENOMIC DNA]</scope>
    <source>
        <strain evidence="2">F_SG_1</strain>
        <tissue evidence="2">Salivary glands</tissue>
    </source>
</reference>
<comment type="caution">
    <text evidence="2">The sequence shown here is derived from an EMBL/GenBank/DDBJ whole genome shotgun (WGS) entry which is preliminary data.</text>
</comment>
<proteinExistence type="predicted"/>
<sequence length="323" mass="35428">MDDDVNIREVGTQKNSIRSTRRHFALFFDQTTSGMTSPVTASPDVAPPEEPEASAAEADPPEVLVSDPEVSSAAVLSGAQNAPAETLGTTTRLRRRQLRRRPSKASSNASTRSSDMSRESAPKQRKALDAQLSDAEGRPPPVTRRKRKASVATQPAQHTQQPCDEQALAGLSLFAEVETWTPAPESAVNECPSAVEALPVHEKTLRSVLRPDDFWDDVPGYCFACCGASGRARSFGCGSCSSRRSSSPIQGCPPRQFYLEHKTPLLRRLARRPASGVDNYADARQKRLPTRLPDLATHRGSRRQSSERLWMRSSVTRKVDLPR</sequence>
<evidence type="ECO:0000313" key="2">
    <source>
        <dbReference type="EMBL" id="KAK8773209.1"/>
    </source>
</evidence>
<evidence type="ECO:0000313" key="3">
    <source>
        <dbReference type="Proteomes" id="UP001321473"/>
    </source>
</evidence>
<feature type="compositionally biased region" description="Basic residues" evidence="1">
    <location>
        <begin position="92"/>
        <end position="103"/>
    </location>
</feature>
<evidence type="ECO:0000256" key="1">
    <source>
        <dbReference type="SAM" id="MobiDB-lite"/>
    </source>
</evidence>
<feature type="region of interest" description="Disordered" evidence="1">
    <location>
        <begin position="29"/>
        <end position="162"/>
    </location>
</feature>
<feature type="compositionally biased region" description="Low complexity" evidence="1">
    <location>
        <begin position="104"/>
        <end position="114"/>
    </location>
</feature>
<feature type="compositionally biased region" description="Low complexity" evidence="1">
    <location>
        <begin position="53"/>
        <end position="63"/>
    </location>
</feature>
<dbReference type="AlphaFoldDB" id="A0AAQ4EEJ1"/>
<accession>A0AAQ4EEJ1</accession>
<feature type="compositionally biased region" description="Basic and acidic residues" evidence="1">
    <location>
        <begin position="115"/>
        <end position="128"/>
    </location>
</feature>
<gene>
    <name evidence="2" type="ORF">V5799_012258</name>
</gene>
<feature type="compositionally biased region" description="Polar residues" evidence="1">
    <location>
        <begin position="151"/>
        <end position="162"/>
    </location>
</feature>
<dbReference type="EMBL" id="JARKHS020017195">
    <property type="protein sequence ID" value="KAK8773209.1"/>
    <property type="molecule type" value="Genomic_DNA"/>
</dbReference>